<protein>
    <submittedName>
        <fullName evidence="2">Uncharacterized protein</fullName>
    </submittedName>
</protein>
<proteinExistence type="predicted"/>
<dbReference type="PROSITE" id="PS51318">
    <property type="entry name" value="TAT"/>
    <property type="match status" value="1"/>
</dbReference>
<dbReference type="AlphaFoldDB" id="I0HHB3"/>
<evidence type="ECO:0000313" key="2">
    <source>
        <dbReference type="EMBL" id="BAL92400.1"/>
    </source>
</evidence>
<dbReference type="KEGG" id="ams:AMIS_71800"/>
<accession>I0HHB3</accession>
<keyword evidence="1" id="KW-0812">Transmembrane</keyword>
<dbReference type="InterPro" id="IPR006311">
    <property type="entry name" value="TAT_signal"/>
</dbReference>
<feature type="transmembrane region" description="Helical" evidence="1">
    <location>
        <begin position="136"/>
        <end position="154"/>
    </location>
</feature>
<dbReference type="Proteomes" id="UP000007882">
    <property type="component" value="Chromosome"/>
</dbReference>
<feature type="transmembrane region" description="Helical" evidence="1">
    <location>
        <begin position="223"/>
        <end position="241"/>
    </location>
</feature>
<dbReference type="PATRIC" id="fig|512565.3.peg.7187"/>
<dbReference type="STRING" id="512565.AMIS_71800"/>
<keyword evidence="1" id="KW-0472">Membrane</keyword>
<evidence type="ECO:0000256" key="1">
    <source>
        <dbReference type="SAM" id="Phobius"/>
    </source>
</evidence>
<dbReference type="HOGENOM" id="CLU_048553_0_0_11"/>
<keyword evidence="3" id="KW-1185">Reference proteome</keyword>
<gene>
    <name evidence="2" type="ordered locus">AMIS_71800</name>
</gene>
<keyword evidence="1" id="KW-1133">Transmembrane helix</keyword>
<dbReference type="eggNOG" id="ENOG502ZJGZ">
    <property type="taxonomic scope" value="Bacteria"/>
</dbReference>
<feature type="transmembrane region" description="Helical" evidence="1">
    <location>
        <begin position="55"/>
        <end position="74"/>
    </location>
</feature>
<feature type="transmembrane region" description="Helical" evidence="1">
    <location>
        <begin position="160"/>
        <end position="183"/>
    </location>
</feature>
<reference evidence="2 3" key="1">
    <citation type="submission" date="2012-02" db="EMBL/GenBank/DDBJ databases">
        <title>Complete genome sequence of Actinoplanes missouriensis 431 (= NBRC 102363).</title>
        <authorList>
            <person name="Ohnishi Y."/>
            <person name="Ishikawa J."/>
            <person name="Sekine M."/>
            <person name="Hosoyama A."/>
            <person name="Harada T."/>
            <person name="Narita H."/>
            <person name="Hata T."/>
            <person name="Konno Y."/>
            <person name="Tutikane K."/>
            <person name="Fujita N."/>
            <person name="Horinouchi S."/>
            <person name="Hayakawa M."/>
        </authorList>
    </citation>
    <scope>NUCLEOTIDE SEQUENCE [LARGE SCALE GENOMIC DNA]</scope>
    <source>
        <strain evidence="3">ATCC 14538 / DSM 43046 / CBS 188.64 / JCM 3121 / NBRC 102363 / NCIMB 12654 / NRRL B-3342 / UNCC 431</strain>
    </source>
</reference>
<evidence type="ECO:0000313" key="3">
    <source>
        <dbReference type="Proteomes" id="UP000007882"/>
    </source>
</evidence>
<organism evidence="2 3">
    <name type="scientific">Actinoplanes missouriensis (strain ATCC 14538 / DSM 43046 / CBS 188.64 / JCM 3121 / NBRC 102363 / NCIMB 12654 / NRRL B-3342 / UNCC 431)</name>
    <dbReference type="NCBI Taxonomy" id="512565"/>
    <lineage>
        <taxon>Bacteria</taxon>
        <taxon>Bacillati</taxon>
        <taxon>Actinomycetota</taxon>
        <taxon>Actinomycetes</taxon>
        <taxon>Micromonosporales</taxon>
        <taxon>Micromonosporaceae</taxon>
        <taxon>Actinoplanes</taxon>
    </lineage>
</organism>
<feature type="transmembrane region" description="Helical" evidence="1">
    <location>
        <begin position="86"/>
        <end position="102"/>
    </location>
</feature>
<feature type="transmembrane region" description="Helical" evidence="1">
    <location>
        <begin position="6"/>
        <end position="21"/>
    </location>
</feature>
<feature type="transmembrane region" description="Helical" evidence="1">
    <location>
        <begin position="195"/>
        <end position="217"/>
    </location>
</feature>
<dbReference type="OrthoDB" id="3280889at2"/>
<dbReference type="EMBL" id="AP012319">
    <property type="protein sequence ID" value="BAL92400.1"/>
    <property type="molecule type" value="Genomic_DNA"/>
</dbReference>
<sequence>MPALAVPAFTLTAWLACYLVGRDPRRTVLRWAGAALGAYAVGLVIWTLAPGGAAAQIWLCLPALGWAGAVVALLPLTPRERRPIDRGALVLGVLFLAMVIALPPAGRLVALTPLAGALWLLWRLRAQVFPPRLPAAMTMLAVLYAAALALLLIPSPSTEIPALAALGVDLLAAGYLIAVAHAVETGERLRPDLRRSMTGAIAVTVLAGVPAAVTLMLTDGDDVVAVLQFLILAMVAAVAGLGSRIRRLLDRVALADEGPLRTDRAALFLNADALLRRRERRRLDGISEPEFLRLTRRALSDFGDLDRLTRSPLTDLPAVERRLAGREDQPRARARELRAVLRESVSALRPPGPFGTTDEWRYYNVLQFCCVLGLNPYARRPRTDGVSREARLAVDWFRRYVPRDVTRQWQQEAAMIVAGRLWEEQSLTATRNA</sequence>
<dbReference type="RefSeq" id="WP_014447285.1">
    <property type="nucleotide sequence ID" value="NC_017093.1"/>
</dbReference>
<name>I0HHB3_ACTM4</name>
<feature type="transmembrane region" description="Helical" evidence="1">
    <location>
        <begin position="28"/>
        <end position="49"/>
    </location>
</feature>